<evidence type="ECO:0000256" key="3">
    <source>
        <dbReference type="ARBA" id="ARBA00022989"/>
    </source>
</evidence>
<keyword evidence="4 5" id="KW-0472">Membrane</keyword>
<feature type="transmembrane region" description="Helical" evidence="5">
    <location>
        <begin position="12"/>
        <end position="33"/>
    </location>
</feature>
<protein>
    <submittedName>
        <fullName evidence="6">TonB family protein</fullName>
    </submittedName>
</protein>
<evidence type="ECO:0000313" key="6">
    <source>
        <dbReference type="EMBL" id="MFG6486291.1"/>
    </source>
</evidence>
<dbReference type="NCBIfam" id="NF033768">
    <property type="entry name" value="myxo_SS_tail"/>
    <property type="match status" value="1"/>
</dbReference>
<sequence length="165" mass="17288">MTAPASGSKSAAVAWSVAASLAVALAGSWLWFLRTPPAPSLDQQQLRALAAQAANPHRPSTPAAAYQDEAVKPTIREHAAEIQKPWLAYLAGKPARSEGAVTLSWTIGADGRPTQVAVTHSDFEQAALNEGVRAALAAIVFPPPPAGQPLAVTHQLFFKQEPAAR</sequence>
<name>A0ABW7H8R1_9BURK</name>
<accession>A0ABW7H8R1</accession>
<evidence type="ECO:0000256" key="4">
    <source>
        <dbReference type="ARBA" id="ARBA00023136"/>
    </source>
</evidence>
<keyword evidence="2 5" id="KW-0812">Transmembrane</keyword>
<comment type="caution">
    <text evidence="6">The sequence shown here is derived from an EMBL/GenBank/DDBJ whole genome shotgun (WGS) entry which is preliminary data.</text>
</comment>
<dbReference type="Gene3D" id="3.30.1150.10">
    <property type="match status" value="1"/>
</dbReference>
<dbReference type="EMBL" id="JBIGIC010000003">
    <property type="protein sequence ID" value="MFG6486291.1"/>
    <property type="molecule type" value="Genomic_DNA"/>
</dbReference>
<comment type="subcellular location">
    <subcellularLocation>
        <location evidence="1">Membrane</location>
        <topology evidence="1">Single-pass membrane protein</topology>
    </subcellularLocation>
</comment>
<organism evidence="6 7">
    <name type="scientific">Pelomonas candidula</name>
    <dbReference type="NCBI Taxonomy" id="3299025"/>
    <lineage>
        <taxon>Bacteria</taxon>
        <taxon>Pseudomonadati</taxon>
        <taxon>Pseudomonadota</taxon>
        <taxon>Betaproteobacteria</taxon>
        <taxon>Burkholderiales</taxon>
        <taxon>Sphaerotilaceae</taxon>
        <taxon>Roseateles</taxon>
    </lineage>
</organism>
<evidence type="ECO:0000313" key="7">
    <source>
        <dbReference type="Proteomes" id="UP001606134"/>
    </source>
</evidence>
<dbReference type="SUPFAM" id="SSF74653">
    <property type="entry name" value="TolA/TonB C-terminal domain"/>
    <property type="match status" value="1"/>
</dbReference>
<dbReference type="Proteomes" id="UP001606134">
    <property type="component" value="Unassembled WGS sequence"/>
</dbReference>
<dbReference type="RefSeq" id="WP_394407308.1">
    <property type="nucleotide sequence ID" value="NZ_JBIGIC010000003.1"/>
</dbReference>
<dbReference type="NCBIfam" id="TIGR01352">
    <property type="entry name" value="tonB_Cterm"/>
    <property type="match status" value="1"/>
</dbReference>
<keyword evidence="3 5" id="KW-1133">Transmembrane helix</keyword>
<evidence type="ECO:0000256" key="2">
    <source>
        <dbReference type="ARBA" id="ARBA00022692"/>
    </source>
</evidence>
<gene>
    <name evidence="6" type="ORF">ACG04R_06390</name>
</gene>
<dbReference type="InterPro" id="IPR006260">
    <property type="entry name" value="TonB/TolA_C"/>
</dbReference>
<keyword evidence="7" id="KW-1185">Reference proteome</keyword>
<evidence type="ECO:0000256" key="5">
    <source>
        <dbReference type="SAM" id="Phobius"/>
    </source>
</evidence>
<proteinExistence type="predicted"/>
<evidence type="ECO:0000256" key="1">
    <source>
        <dbReference type="ARBA" id="ARBA00004167"/>
    </source>
</evidence>
<reference evidence="6 7" key="1">
    <citation type="submission" date="2024-08" db="EMBL/GenBank/DDBJ databases">
        <authorList>
            <person name="Lu H."/>
        </authorList>
    </citation>
    <scope>NUCLEOTIDE SEQUENCE [LARGE SCALE GENOMIC DNA]</scope>
    <source>
        <strain evidence="6 7">BYS78W</strain>
    </source>
</reference>
<dbReference type="InterPro" id="IPR049806">
    <property type="entry name" value="MasK-like_C"/>
</dbReference>